<name>A0A936Z283_9BURK</name>
<keyword evidence="2" id="KW-1185">Reference proteome</keyword>
<dbReference type="Proteomes" id="UP000599109">
    <property type="component" value="Unassembled WGS sequence"/>
</dbReference>
<proteinExistence type="predicted"/>
<organism evidence="1 2">
    <name type="scientific">Ramlibacter monticola</name>
    <dbReference type="NCBI Taxonomy" id="1926872"/>
    <lineage>
        <taxon>Bacteria</taxon>
        <taxon>Pseudomonadati</taxon>
        <taxon>Pseudomonadota</taxon>
        <taxon>Betaproteobacteria</taxon>
        <taxon>Burkholderiales</taxon>
        <taxon>Comamonadaceae</taxon>
        <taxon>Ramlibacter</taxon>
    </lineage>
</organism>
<gene>
    <name evidence="1" type="ORF">JJ685_20975</name>
</gene>
<comment type="caution">
    <text evidence="1">The sequence shown here is derived from an EMBL/GenBank/DDBJ whole genome shotgun (WGS) entry which is preliminary data.</text>
</comment>
<dbReference type="AlphaFoldDB" id="A0A936Z283"/>
<dbReference type="RefSeq" id="WP_201676299.1">
    <property type="nucleotide sequence ID" value="NZ_JAEQNE010000006.1"/>
</dbReference>
<accession>A0A936Z283</accession>
<reference evidence="1 2" key="1">
    <citation type="journal article" date="2017" name="Int. J. Syst. Evol. Microbiol.">
        <title>Ramlibacter monticola sp. nov., isolated from forest soil.</title>
        <authorList>
            <person name="Chaudhary D.K."/>
            <person name="Kim J."/>
        </authorList>
    </citation>
    <scope>NUCLEOTIDE SEQUENCE [LARGE SCALE GENOMIC DNA]</scope>
    <source>
        <strain evidence="1 2">KACC 19175</strain>
    </source>
</reference>
<protein>
    <submittedName>
        <fullName evidence="1">Uncharacterized protein</fullName>
    </submittedName>
</protein>
<evidence type="ECO:0000313" key="1">
    <source>
        <dbReference type="EMBL" id="MBL0393623.1"/>
    </source>
</evidence>
<sequence length="45" mass="5361">MREWLAWLTEPAIVLPDGIAVIRTFLSYFLERDLEDVRERQRANA</sequence>
<dbReference type="EMBL" id="JAEQNE010000006">
    <property type="protein sequence ID" value="MBL0393623.1"/>
    <property type="molecule type" value="Genomic_DNA"/>
</dbReference>
<evidence type="ECO:0000313" key="2">
    <source>
        <dbReference type="Proteomes" id="UP000599109"/>
    </source>
</evidence>